<accession>A0ABX2RIY7</accession>
<gene>
    <name evidence="2" type="ORF">HDA35_002308</name>
</gene>
<dbReference type="RefSeq" id="WP_179802778.1">
    <property type="nucleotide sequence ID" value="NZ_JACCCQ010000001.1"/>
</dbReference>
<name>A0ABX2RIY7_9ACTN</name>
<evidence type="ECO:0000313" key="3">
    <source>
        <dbReference type="Proteomes" id="UP000631553"/>
    </source>
</evidence>
<proteinExistence type="predicted"/>
<protein>
    <submittedName>
        <fullName evidence="2">Uncharacterized protein</fullName>
    </submittedName>
</protein>
<dbReference type="EMBL" id="JACCCQ010000001">
    <property type="protein sequence ID" value="NYF56477.1"/>
    <property type="molecule type" value="Genomic_DNA"/>
</dbReference>
<comment type="caution">
    <text evidence="2">The sequence shown here is derived from an EMBL/GenBank/DDBJ whole genome shotgun (WGS) entry which is preliminary data.</text>
</comment>
<feature type="region of interest" description="Disordered" evidence="1">
    <location>
        <begin position="1"/>
        <end position="29"/>
    </location>
</feature>
<evidence type="ECO:0000313" key="2">
    <source>
        <dbReference type="EMBL" id="NYF56477.1"/>
    </source>
</evidence>
<reference evidence="2 3" key="1">
    <citation type="submission" date="2020-07" db="EMBL/GenBank/DDBJ databases">
        <title>Sequencing the genomes of 1000 actinobacteria strains.</title>
        <authorList>
            <person name="Klenk H.-P."/>
        </authorList>
    </citation>
    <scope>NUCLEOTIDE SEQUENCE [LARGE SCALE GENOMIC DNA]</scope>
    <source>
        <strain evidence="2 3">DSM 43814</strain>
    </source>
</reference>
<evidence type="ECO:0000256" key="1">
    <source>
        <dbReference type="SAM" id="MobiDB-lite"/>
    </source>
</evidence>
<organism evidence="2 3">
    <name type="scientific">Micromonospora purpureochromogenes</name>
    <dbReference type="NCBI Taxonomy" id="47872"/>
    <lineage>
        <taxon>Bacteria</taxon>
        <taxon>Bacillati</taxon>
        <taxon>Actinomycetota</taxon>
        <taxon>Actinomycetes</taxon>
        <taxon>Micromonosporales</taxon>
        <taxon>Micromonosporaceae</taxon>
        <taxon>Micromonospora</taxon>
    </lineage>
</organism>
<keyword evidence="3" id="KW-1185">Reference proteome</keyword>
<sequence>MQDLDDESCRDPSVFPPLDPEGEDDPGLGRVIGHVQNPADALQLAERTTGASPRRWVNHGDRRQLADAAGVRSPTPRGMLAARPGRLPAHHHTHERSVFLRRPSGLPALRASRRACCVAGAERSGAAAE</sequence>
<dbReference type="Proteomes" id="UP000631553">
    <property type="component" value="Unassembled WGS sequence"/>
</dbReference>